<dbReference type="AlphaFoldDB" id="A0A157SGR9"/>
<dbReference type="EMBL" id="FKIF01000006">
    <property type="protein sequence ID" value="SAI69599.1"/>
    <property type="molecule type" value="Genomic_DNA"/>
</dbReference>
<keyword evidence="3" id="KW-0449">Lipoprotein</keyword>
<evidence type="ECO:0000256" key="1">
    <source>
        <dbReference type="ARBA" id="ARBA00006987"/>
    </source>
</evidence>
<evidence type="ECO:0000256" key="2">
    <source>
        <dbReference type="SAM" id="SignalP"/>
    </source>
</evidence>
<dbReference type="Proteomes" id="UP000076848">
    <property type="component" value="Unassembled WGS sequence"/>
</dbReference>
<dbReference type="SUPFAM" id="SSF53850">
    <property type="entry name" value="Periplasmic binding protein-like II"/>
    <property type="match status" value="1"/>
</dbReference>
<name>A0A157SGR9_9BORD</name>
<dbReference type="STRING" id="288768.SAMEA3906486_02595"/>
<dbReference type="RefSeq" id="WP_066127580.1">
    <property type="nucleotide sequence ID" value="NZ_FKIF01000006.1"/>
</dbReference>
<reference evidence="3 4" key="1">
    <citation type="submission" date="2016-04" db="EMBL/GenBank/DDBJ databases">
        <authorList>
            <consortium name="Pathogen Informatics"/>
        </authorList>
    </citation>
    <scope>NUCLEOTIDE SEQUENCE [LARGE SCALE GENOMIC DNA]</scope>
    <source>
        <strain evidence="3 4">H050680373</strain>
    </source>
</reference>
<keyword evidence="2" id="KW-0732">Signal</keyword>
<dbReference type="PANTHER" id="PTHR42928:SF5">
    <property type="entry name" value="BLR1237 PROTEIN"/>
    <property type="match status" value="1"/>
</dbReference>
<accession>A0A157SGR9</accession>
<dbReference type="Gene3D" id="3.40.190.150">
    <property type="entry name" value="Bordetella uptake gene, domain 1"/>
    <property type="match status" value="1"/>
</dbReference>
<dbReference type="Pfam" id="PF03401">
    <property type="entry name" value="TctC"/>
    <property type="match status" value="1"/>
</dbReference>
<organism evidence="3 4">
    <name type="scientific">Bordetella ansorpii</name>
    <dbReference type="NCBI Taxonomy" id="288768"/>
    <lineage>
        <taxon>Bacteria</taxon>
        <taxon>Pseudomonadati</taxon>
        <taxon>Pseudomonadota</taxon>
        <taxon>Betaproteobacteria</taxon>
        <taxon>Burkholderiales</taxon>
        <taxon>Alcaligenaceae</taxon>
        <taxon>Bordetella</taxon>
    </lineage>
</organism>
<proteinExistence type="inferred from homology"/>
<feature type="signal peptide" evidence="2">
    <location>
        <begin position="1"/>
        <end position="24"/>
    </location>
</feature>
<keyword evidence="4" id="KW-1185">Reference proteome</keyword>
<protein>
    <submittedName>
        <fullName evidence="3">Lipoprotein</fullName>
    </submittedName>
</protein>
<evidence type="ECO:0000313" key="4">
    <source>
        <dbReference type="Proteomes" id="UP000076848"/>
    </source>
</evidence>
<dbReference type="OrthoDB" id="8652812at2"/>
<dbReference type="PIRSF" id="PIRSF017082">
    <property type="entry name" value="YflP"/>
    <property type="match status" value="1"/>
</dbReference>
<sequence>MIRALPLALLSAIALALPAASAWAEPAWPDKPVTLIVPFPAGGGTDLVVRTLQPALARQLRQTVVIQNAGGAGGTVGSGQAARAKADGYTALAVTTSTTALSANLYKNLPYDPAQDFEYAGFIGTSPYVLAARPGLNAGTLPALVSALKTQGNGSYASVGAGTVSHLLGEMFKKDKRLDLTHIPYRGAAPAYTDLIGGQVDIMFDNPVGLAPFVQGGKLVAVATTSATPILPDVPTFASQGMPTYTQSLWYGLAFPKGTPPEVVRKMNTALNTVLRDPAIAAELAAKGVDVRPDTAQALTQAVSHDLAFWGDLIKTTGVQFD</sequence>
<comment type="similarity">
    <text evidence="1">Belongs to the UPF0065 (bug) family.</text>
</comment>
<feature type="chain" id="PRO_5007616213" evidence="2">
    <location>
        <begin position="25"/>
        <end position="322"/>
    </location>
</feature>
<dbReference type="PANTHER" id="PTHR42928">
    <property type="entry name" value="TRICARBOXYLATE-BINDING PROTEIN"/>
    <property type="match status" value="1"/>
</dbReference>
<dbReference type="Gene3D" id="3.40.190.10">
    <property type="entry name" value="Periplasmic binding protein-like II"/>
    <property type="match status" value="1"/>
</dbReference>
<gene>
    <name evidence="3" type="ORF">SAMEA3906486_02595</name>
</gene>
<evidence type="ECO:0000313" key="3">
    <source>
        <dbReference type="EMBL" id="SAI69599.1"/>
    </source>
</evidence>
<dbReference type="InterPro" id="IPR005064">
    <property type="entry name" value="BUG"/>
</dbReference>
<dbReference type="InterPro" id="IPR042100">
    <property type="entry name" value="Bug_dom1"/>
</dbReference>